<evidence type="ECO:0000313" key="11">
    <source>
        <dbReference type="Proteomes" id="UP000270025"/>
    </source>
</evidence>
<feature type="transmembrane region" description="Helical" evidence="7">
    <location>
        <begin position="473"/>
        <end position="498"/>
    </location>
</feature>
<evidence type="ECO:0000256" key="5">
    <source>
        <dbReference type="ARBA" id="ARBA00023136"/>
    </source>
</evidence>
<protein>
    <submittedName>
        <fullName evidence="10">ABC transporter membrane protein</fullName>
    </submittedName>
</protein>
<dbReference type="KEGG" id="svf:NCTC3166_01429"/>
<evidence type="ECO:0000313" key="10">
    <source>
        <dbReference type="EMBL" id="VED67600.1"/>
    </source>
</evidence>
<reference evidence="10 11" key="1">
    <citation type="submission" date="2018-12" db="EMBL/GenBank/DDBJ databases">
        <authorList>
            <consortium name="Pathogen Informatics"/>
        </authorList>
    </citation>
    <scope>NUCLEOTIDE SEQUENCE [LARGE SCALE GENOMIC DNA]</scope>
    <source>
        <strain evidence="10 11">NCTC3166</strain>
    </source>
</reference>
<dbReference type="PANTHER" id="PTHR30287">
    <property type="entry name" value="MEMBRANE COMPONENT OF PREDICTED ABC SUPERFAMILY METABOLITE UPTAKE TRANSPORTER"/>
    <property type="match status" value="1"/>
</dbReference>
<dbReference type="PANTHER" id="PTHR30287:SF1">
    <property type="entry name" value="INNER MEMBRANE PROTEIN"/>
    <property type="match status" value="1"/>
</dbReference>
<evidence type="ECO:0000256" key="1">
    <source>
        <dbReference type="ARBA" id="ARBA00004651"/>
    </source>
</evidence>
<feature type="coiled-coil region" evidence="6">
    <location>
        <begin position="251"/>
        <end position="350"/>
    </location>
</feature>
<feature type="domain" description="ABC3 transporter permease C-terminal" evidence="8">
    <location>
        <begin position="778"/>
        <end position="887"/>
    </location>
</feature>
<feature type="transmembrane region" description="Helical" evidence="7">
    <location>
        <begin position="551"/>
        <end position="571"/>
    </location>
</feature>
<evidence type="ECO:0000256" key="3">
    <source>
        <dbReference type="ARBA" id="ARBA00022692"/>
    </source>
</evidence>
<feature type="domain" description="ABC3 transporter permease C-terminal" evidence="8">
    <location>
        <begin position="385"/>
        <end position="501"/>
    </location>
</feature>
<dbReference type="Pfam" id="PF12704">
    <property type="entry name" value="MacB_PCD"/>
    <property type="match status" value="1"/>
</dbReference>
<keyword evidence="4 7" id="KW-1133">Transmembrane helix</keyword>
<dbReference type="InterPro" id="IPR025857">
    <property type="entry name" value="MacB_PCD"/>
</dbReference>
<feature type="transmembrane region" description="Helical" evidence="7">
    <location>
        <begin position="828"/>
        <end position="847"/>
    </location>
</feature>
<keyword evidence="5 7" id="KW-0472">Membrane</keyword>
<dbReference type="InterPro" id="IPR003838">
    <property type="entry name" value="ABC3_permease_C"/>
</dbReference>
<keyword evidence="2" id="KW-1003">Cell membrane</keyword>
<feature type="transmembrane region" description="Helical" evidence="7">
    <location>
        <begin position="385"/>
        <end position="406"/>
    </location>
</feature>
<dbReference type="GO" id="GO:0005886">
    <property type="term" value="C:plasma membrane"/>
    <property type="evidence" value="ECO:0007669"/>
    <property type="project" value="UniProtKB-SubCell"/>
</dbReference>
<dbReference type="AlphaFoldDB" id="A0A447Z5L3"/>
<feature type="transmembrane region" description="Helical" evidence="7">
    <location>
        <begin position="21"/>
        <end position="38"/>
    </location>
</feature>
<accession>A0A447Z5L3</accession>
<dbReference type="EMBL" id="LR134266">
    <property type="protein sequence ID" value="VED67600.1"/>
    <property type="molecule type" value="Genomic_DNA"/>
</dbReference>
<dbReference type="InterPro" id="IPR038766">
    <property type="entry name" value="Membrane_comp_ABC_pdt"/>
</dbReference>
<evidence type="ECO:0000259" key="8">
    <source>
        <dbReference type="Pfam" id="PF02687"/>
    </source>
</evidence>
<dbReference type="RefSeq" id="WP_126404610.1">
    <property type="nucleotide sequence ID" value="NZ_LR134266.1"/>
</dbReference>
<proteinExistence type="predicted"/>
<keyword evidence="6" id="KW-0175">Coiled coil</keyword>
<dbReference type="Pfam" id="PF02687">
    <property type="entry name" value="FtsX"/>
    <property type="match status" value="2"/>
</dbReference>
<sequence length="905" mass="100364">MKQKVYWKDLFHSFTSSKGRFLSILTLMMLGTLALVGLKVTTPNMHRTAQIFIDQQEMLDLAVMGDLGLDKTDQEELKGLTGASLEFSYLTDVTVDGKDEAVRLFSSPETISRFQLVSGRLPQKQDEVALAAFWKDRYQIGDQIRIHEKAGSPSVLKTKNYRIVGFVKSAEMWSEKDLGQATSGSGSLDAYGVLSKKAFTSPVYSLARIQFDDLRGLNPFSTSYQDRLASHQKDLEKLLAGNGQERYRKLQDDGKQKIQKGQEELDAANKQLADAREKAGQAQTQLTEQSNKLNQLSTLLPQEELEARRLELAEAQKQLDQQLVNIQTGESELATKQKDLEKAKEELENLALPNYHVYDRKTIPGGQGYLMYSNASASISAVGNLFPVVLYAVAAMVTFTTMTRFVDEERSHAGLFKALGYRTKDILAKFLLYGLVAGTVGTGIGTLLGHYVLSGTISQIITQGMVVGTSQQYFYGSYSILALGLSLLSSVFPAYLVARKELKEEASHLLLPKPPVSGSSILLERLPFLWKRLSFTQKVTARNIFRYKQRMLMTVFGVAGSVALLFAGLGIQSSVGGVPQRQFGEILKYDMILSTKSSLTDEEEQSLKKRLKQADIKETEAIFTKQVEASYPSGRGKQSLTLMVSPKDSLEPFISLRSEEGRIDLSNGAVITSKLAQLAKVGVGDDLRIDGHTIKVAAITENYVGHFIYMNQATYQKTYGRSAKHNAYFVRLQSSSQQFVQKVSRDMMDEGAVLAVTQNTSLISLFNSVAQSLNKTMMILVLVSILLAIVILYNLTNINVAERIRELSTIKVLGFHHQEVTLYIYRETILLSLVGIGLGLLGGFYLHRFLIAMIAPDAILFYPRVALGVYLSPIAGVILILAILGILVNHHLRKVDMLEALKSVE</sequence>
<gene>
    <name evidence="10" type="ORF">NCTC3166_01429</name>
</gene>
<keyword evidence="3 7" id="KW-0812">Transmembrane</keyword>
<evidence type="ECO:0000259" key="9">
    <source>
        <dbReference type="Pfam" id="PF12704"/>
    </source>
</evidence>
<evidence type="ECO:0000256" key="4">
    <source>
        <dbReference type="ARBA" id="ARBA00022989"/>
    </source>
</evidence>
<feature type="domain" description="MacB-like periplasmic core" evidence="9">
    <location>
        <begin position="552"/>
        <end position="737"/>
    </location>
</feature>
<evidence type="ECO:0000256" key="7">
    <source>
        <dbReference type="SAM" id="Phobius"/>
    </source>
</evidence>
<feature type="transmembrane region" description="Helical" evidence="7">
    <location>
        <begin position="867"/>
        <end position="888"/>
    </location>
</feature>
<comment type="subcellular location">
    <subcellularLocation>
        <location evidence="1">Cell membrane</location>
        <topology evidence="1">Multi-pass membrane protein</topology>
    </subcellularLocation>
</comment>
<dbReference type="Proteomes" id="UP000270025">
    <property type="component" value="Chromosome"/>
</dbReference>
<name>A0A447Z5L3_9STRE</name>
<evidence type="ECO:0000256" key="2">
    <source>
        <dbReference type="ARBA" id="ARBA00022475"/>
    </source>
</evidence>
<feature type="transmembrane region" description="Helical" evidence="7">
    <location>
        <begin position="427"/>
        <end position="453"/>
    </location>
</feature>
<feature type="transmembrane region" description="Helical" evidence="7">
    <location>
        <begin position="777"/>
        <end position="795"/>
    </location>
</feature>
<organism evidence="10 11">
    <name type="scientific">Streptococcus viridans</name>
    <dbReference type="NCBI Taxonomy" id="78535"/>
    <lineage>
        <taxon>Bacteria</taxon>
        <taxon>Bacillati</taxon>
        <taxon>Bacillota</taxon>
        <taxon>Bacilli</taxon>
        <taxon>Lactobacillales</taxon>
        <taxon>Streptococcaceae</taxon>
        <taxon>Streptococcus</taxon>
    </lineage>
</organism>
<keyword evidence="11" id="KW-1185">Reference proteome</keyword>
<evidence type="ECO:0000256" key="6">
    <source>
        <dbReference type="SAM" id="Coils"/>
    </source>
</evidence>